<feature type="chain" id="PRO_5045888250" evidence="1">
    <location>
        <begin position="24"/>
        <end position="161"/>
    </location>
</feature>
<keyword evidence="3" id="KW-1185">Reference proteome</keyword>
<name>A0ABV8JM14_9FLAO</name>
<evidence type="ECO:0000313" key="2">
    <source>
        <dbReference type="EMBL" id="MFC4095171.1"/>
    </source>
</evidence>
<dbReference type="SUPFAM" id="SSF82185">
    <property type="entry name" value="Histone H3 K4-specific methyltransferase SET7/9 N-terminal domain"/>
    <property type="match status" value="1"/>
</dbReference>
<dbReference type="Pfam" id="PF07661">
    <property type="entry name" value="MORN_2"/>
    <property type="match status" value="1"/>
</dbReference>
<protein>
    <submittedName>
        <fullName evidence="2">Toxin-antitoxin system YwqK family antitoxin</fullName>
    </submittedName>
</protein>
<sequence length="161" mass="19151">MFKKVLLGISFFLLCSFQSTTNAIYTRTFFDSGKIKSEGWLKNGIKTAFWKMYHKNGKVASEGHFKNNRKSKYWHYFNEQGQLVQEGHYAYGKKNNWWLFYDKNGFVNHKCQLKNNVKNGYCLKYKNQKLTSAEKYENGKKINEWFSFGSFKRDNNLAKLK</sequence>
<evidence type="ECO:0000256" key="1">
    <source>
        <dbReference type="SAM" id="SignalP"/>
    </source>
</evidence>
<keyword evidence="1" id="KW-0732">Signal</keyword>
<reference evidence="3" key="1">
    <citation type="journal article" date="2019" name="Int. J. Syst. Evol. Microbiol.">
        <title>The Global Catalogue of Microorganisms (GCM) 10K type strain sequencing project: providing services to taxonomists for standard genome sequencing and annotation.</title>
        <authorList>
            <consortium name="The Broad Institute Genomics Platform"/>
            <consortium name="The Broad Institute Genome Sequencing Center for Infectious Disease"/>
            <person name="Wu L."/>
            <person name="Ma J."/>
        </authorList>
    </citation>
    <scope>NUCLEOTIDE SEQUENCE [LARGE SCALE GENOMIC DNA]</scope>
    <source>
        <strain evidence="3">CECT 7477</strain>
    </source>
</reference>
<dbReference type="Gene3D" id="3.90.930.1">
    <property type="match status" value="1"/>
</dbReference>
<proteinExistence type="predicted"/>
<gene>
    <name evidence="2" type="ORF">ACFOUT_04755</name>
</gene>
<dbReference type="EMBL" id="JBHSAW010000004">
    <property type="protein sequence ID" value="MFC4095171.1"/>
    <property type="molecule type" value="Genomic_DNA"/>
</dbReference>
<comment type="caution">
    <text evidence="2">The sequence shown here is derived from an EMBL/GenBank/DDBJ whole genome shotgun (WGS) entry which is preliminary data.</text>
</comment>
<accession>A0ABV8JM14</accession>
<dbReference type="RefSeq" id="WP_192461114.1">
    <property type="nucleotide sequence ID" value="NZ_JACYFJ010000001.1"/>
</dbReference>
<organism evidence="2 3">
    <name type="scientific">Euzebyella saccharophila</name>
    <dbReference type="NCBI Taxonomy" id="679664"/>
    <lineage>
        <taxon>Bacteria</taxon>
        <taxon>Pseudomonadati</taxon>
        <taxon>Bacteroidota</taxon>
        <taxon>Flavobacteriia</taxon>
        <taxon>Flavobacteriales</taxon>
        <taxon>Flavobacteriaceae</taxon>
        <taxon>Euzebyella</taxon>
    </lineage>
</organism>
<feature type="signal peptide" evidence="1">
    <location>
        <begin position="1"/>
        <end position="23"/>
    </location>
</feature>
<evidence type="ECO:0000313" key="3">
    <source>
        <dbReference type="Proteomes" id="UP001595814"/>
    </source>
</evidence>
<dbReference type="Proteomes" id="UP001595814">
    <property type="component" value="Unassembled WGS sequence"/>
</dbReference>
<dbReference type="InterPro" id="IPR011652">
    <property type="entry name" value="MORN_2"/>
</dbReference>